<evidence type="ECO:0008006" key="4">
    <source>
        <dbReference type="Google" id="ProtNLM"/>
    </source>
</evidence>
<organism evidence="2 3">
    <name type="scientific">Candidatus Thiodiazotropha endoloripes</name>
    <dbReference type="NCBI Taxonomy" id="1818881"/>
    <lineage>
        <taxon>Bacteria</taxon>
        <taxon>Pseudomonadati</taxon>
        <taxon>Pseudomonadota</taxon>
        <taxon>Gammaproteobacteria</taxon>
        <taxon>Chromatiales</taxon>
        <taxon>Sedimenticolaceae</taxon>
        <taxon>Candidatus Thiodiazotropha</taxon>
    </lineage>
</organism>
<dbReference type="STRING" id="1818881.A3196_05840"/>
<sequence>MSQNLVNLHRYAMCLLLLLGGFSVSNQAEAVPAFARQTSMPCTACHFQQFPALNSFGRSFRSGGYTLTGGQGMIEGDDISLPLMLNASVITKLRYQKTNGNTDEGSDHGQIEWPDEAALLVGGKLAKDAGFLMELGLTDANSFLSTKVHFNVAKAGATQLSAIPFSTDGLGSAYGFELLNTGAQRSQRPIEERKGFSAAQALGLGSGEATGIALVASGHNYFVNYTPWTPGWEENNMTVKPSGLAHYIRAAYTPFIGSWDTGFGVQVWTGDAETRNHGEDTVIPTDGWVIDAQAQGNVGNMPLGVYGSYGQCEGTDAANSGLTHFADSGFCNGADDADSFAILGQLGLLPNKANVFLAYRTLDDGSDNDNKFNATTVGGNYMFSQNIRFELYYVKESGSGIDSRPDERDSKWMFQLFAGY</sequence>
<name>A0A1E2UP74_9GAMM</name>
<dbReference type="InterPro" id="IPR023614">
    <property type="entry name" value="Porin_dom_sf"/>
</dbReference>
<keyword evidence="1" id="KW-0732">Signal</keyword>
<dbReference type="Gene3D" id="2.40.160.10">
    <property type="entry name" value="Porin"/>
    <property type="match status" value="1"/>
</dbReference>
<dbReference type="Proteomes" id="UP000094849">
    <property type="component" value="Unassembled WGS sequence"/>
</dbReference>
<reference evidence="2 3" key="1">
    <citation type="submission" date="2016-03" db="EMBL/GenBank/DDBJ databases">
        <title>Chemosynthetic sulphur-oxidizing symbionts of marine invertebrate animals are capable of nitrogen fixation.</title>
        <authorList>
            <person name="Petersen J.M."/>
            <person name="Kemper A."/>
            <person name="Gruber-Vodicka H."/>
            <person name="Cardini U."/>
            <person name="Geest Mvander."/>
            <person name="Kleiner M."/>
            <person name="Bulgheresi S."/>
            <person name="Fussmann M."/>
            <person name="Herbold C."/>
            <person name="Seah B.K.B."/>
            <person name="Antony C.Paul."/>
            <person name="Liu D."/>
            <person name="Belitz A."/>
            <person name="Weber M."/>
        </authorList>
    </citation>
    <scope>NUCLEOTIDE SEQUENCE [LARGE SCALE GENOMIC DNA]</scope>
    <source>
        <strain evidence="2">G_D</strain>
    </source>
</reference>
<dbReference type="RefSeq" id="WP_069015424.1">
    <property type="nucleotide sequence ID" value="NZ_LVJW01000006.1"/>
</dbReference>
<proteinExistence type="predicted"/>
<dbReference type="EMBL" id="LVJZ01000003">
    <property type="protein sequence ID" value="ODB96322.1"/>
    <property type="molecule type" value="Genomic_DNA"/>
</dbReference>
<comment type="caution">
    <text evidence="2">The sequence shown here is derived from an EMBL/GenBank/DDBJ whole genome shotgun (WGS) entry which is preliminary data.</text>
</comment>
<evidence type="ECO:0000256" key="1">
    <source>
        <dbReference type="SAM" id="SignalP"/>
    </source>
</evidence>
<keyword evidence="3" id="KW-1185">Reference proteome</keyword>
<dbReference type="AlphaFoldDB" id="A0A1E2UP74"/>
<accession>A0A1E2UP74</accession>
<dbReference type="SUPFAM" id="SSF56935">
    <property type="entry name" value="Porins"/>
    <property type="match status" value="1"/>
</dbReference>
<gene>
    <name evidence="2" type="ORF">A3196_05840</name>
</gene>
<evidence type="ECO:0000313" key="2">
    <source>
        <dbReference type="EMBL" id="ODB96322.1"/>
    </source>
</evidence>
<protein>
    <recommendedName>
        <fullName evidence="4">Cytochrome c domain-containing protein</fullName>
    </recommendedName>
</protein>
<feature type="chain" id="PRO_5009119055" description="Cytochrome c domain-containing protein" evidence="1">
    <location>
        <begin position="31"/>
        <end position="420"/>
    </location>
</feature>
<feature type="signal peptide" evidence="1">
    <location>
        <begin position="1"/>
        <end position="30"/>
    </location>
</feature>
<evidence type="ECO:0000313" key="3">
    <source>
        <dbReference type="Proteomes" id="UP000094849"/>
    </source>
</evidence>